<keyword evidence="1" id="KW-0560">Oxidoreductase</keyword>
<evidence type="ECO:0000313" key="6">
    <source>
        <dbReference type="Proteomes" id="UP001201449"/>
    </source>
</evidence>
<keyword evidence="2" id="KW-0520">NAD</keyword>
<protein>
    <submittedName>
        <fullName evidence="5">Tagaturonate reductase</fullName>
    </submittedName>
</protein>
<evidence type="ECO:0000259" key="4">
    <source>
        <dbReference type="Pfam" id="PF08125"/>
    </source>
</evidence>
<comment type="caution">
    <text evidence="5">The sequence shown here is derived from an EMBL/GenBank/DDBJ whole genome shotgun (WGS) entry which is preliminary data.</text>
</comment>
<dbReference type="NCBIfam" id="NF002969">
    <property type="entry name" value="PRK03643.1"/>
    <property type="match status" value="1"/>
</dbReference>
<sequence>MKTLDRKTTGTTVDRPLRVVQFGTGNFLRGFADWMVDILNEKADFNGSIHLVQTKGQQVPESFVGQDYLYHVWLRGFAKGETIDQMRLVSCVAGINNPELDYSGFLDLAAQPELKYVISNATEAGVYFDLKDADFAQCPKAFPGKLTALLYARFLHVAGDVAKGLVILPCELISNNGDTLHDMVVSYAYLWQLTPKFLAWLEASCIFCNTLVDRIVPGYPKEEIVELESKTEFRDDWAVVAEPYHFWAIQGPEFLKDVFQTEKTGLEVHIVDDLTGFQTRKVRILNGAHTAMVPHAYLAGLRTVREAVEDLIMGKIVRELVFHEIIPSMDLPKEELHAYAAAVFDRFRNPFIRHELISIALNSVSKFRVRVLPSILSYHEKTGSLPPNLMRSFAALLFFYSGKTSQEPIPLKDTAEVLQFFAQIWQSDNLEMIVEKALRQVDFWGQDLREIPGLQEALVQELEVLQG</sequence>
<evidence type="ECO:0000256" key="1">
    <source>
        <dbReference type="ARBA" id="ARBA00023002"/>
    </source>
</evidence>
<dbReference type="PRINTS" id="PR00084">
    <property type="entry name" value="MTLDHDRGNASE"/>
</dbReference>
<dbReference type="Gene3D" id="3.40.50.720">
    <property type="entry name" value="NAD(P)-binding Rossmann-like Domain"/>
    <property type="match status" value="1"/>
</dbReference>
<evidence type="ECO:0000259" key="3">
    <source>
        <dbReference type="Pfam" id="PF01232"/>
    </source>
</evidence>
<dbReference type="Pfam" id="PF08125">
    <property type="entry name" value="Mannitol_dh_C"/>
    <property type="match status" value="1"/>
</dbReference>
<dbReference type="Gene3D" id="1.10.1040.10">
    <property type="entry name" value="N-(1-d-carboxylethyl)-l-norvaline Dehydrogenase, domain 2"/>
    <property type="match status" value="1"/>
</dbReference>
<feature type="domain" description="Mannitol dehydrogenase N-terminal" evidence="3">
    <location>
        <begin position="18"/>
        <end position="257"/>
    </location>
</feature>
<dbReference type="InterPro" id="IPR036291">
    <property type="entry name" value="NAD(P)-bd_dom_sf"/>
</dbReference>
<dbReference type="InterPro" id="IPR008927">
    <property type="entry name" value="6-PGluconate_DH-like_C_sf"/>
</dbReference>
<dbReference type="RefSeq" id="WP_234861102.1">
    <property type="nucleotide sequence ID" value="NZ_JAKEVZ010000005.1"/>
</dbReference>
<dbReference type="PANTHER" id="PTHR30524">
    <property type="entry name" value="MANNITOL-1-PHOSPHATE 5-DEHYDROGENASE"/>
    <property type="match status" value="1"/>
</dbReference>
<evidence type="ECO:0000256" key="2">
    <source>
        <dbReference type="ARBA" id="ARBA00023027"/>
    </source>
</evidence>
<dbReference type="SUPFAM" id="SSF51735">
    <property type="entry name" value="NAD(P)-binding Rossmann-fold domains"/>
    <property type="match status" value="1"/>
</dbReference>
<dbReference type="EMBL" id="JAKEVZ010000005">
    <property type="protein sequence ID" value="MCF1751064.1"/>
    <property type="molecule type" value="Genomic_DNA"/>
</dbReference>
<gene>
    <name evidence="5" type="ORF">L0U89_08280</name>
</gene>
<proteinExistence type="predicted"/>
<dbReference type="Proteomes" id="UP001201449">
    <property type="component" value="Unassembled WGS sequence"/>
</dbReference>
<dbReference type="PANTHER" id="PTHR30524:SF0">
    <property type="entry name" value="ALTRONATE OXIDOREDUCTASE-RELATED"/>
    <property type="match status" value="1"/>
</dbReference>
<evidence type="ECO:0000313" key="5">
    <source>
        <dbReference type="EMBL" id="MCF1751064.1"/>
    </source>
</evidence>
<keyword evidence="6" id="KW-1185">Reference proteome</keyword>
<dbReference type="InterPro" id="IPR000669">
    <property type="entry name" value="Mannitol_DH"/>
</dbReference>
<dbReference type="InterPro" id="IPR013328">
    <property type="entry name" value="6PGD_dom2"/>
</dbReference>
<accession>A0ABS9BTJ0</accession>
<dbReference type="SUPFAM" id="SSF48179">
    <property type="entry name" value="6-phosphogluconate dehydrogenase C-terminal domain-like"/>
    <property type="match status" value="1"/>
</dbReference>
<dbReference type="InterPro" id="IPR013131">
    <property type="entry name" value="Mannitol_DH_N"/>
</dbReference>
<dbReference type="Pfam" id="PF01232">
    <property type="entry name" value="Mannitol_dh"/>
    <property type="match status" value="1"/>
</dbReference>
<dbReference type="InterPro" id="IPR013118">
    <property type="entry name" value="Mannitol_DH_C"/>
</dbReference>
<organism evidence="5 6">
    <name type="scientific">Mariniradius sediminis</name>
    <dbReference type="NCBI Taxonomy" id="2909237"/>
    <lineage>
        <taxon>Bacteria</taxon>
        <taxon>Pseudomonadati</taxon>
        <taxon>Bacteroidota</taxon>
        <taxon>Cytophagia</taxon>
        <taxon>Cytophagales</taxon>
        <taxon>Cyclobacteriaceae</taxon>
        <taxon>Mariniradius</taxon>
    </lineage>
</organism>
<reference evidence="5 6" key="1">
    <citation type="submission" date="2022-01" db="EMBL/GenBank/DDBJ databases">
        <title>Mariniradius saccharolyticus sp. nov., isolated from sediment of a river.</title>
        <authorList>
            <person name="Liu H."/>
        </authorList>
    </citation>
    <scope>NUCLEOTIDE SEQUENCE [LARGE SCALE GENOMIC DNA]</scope>
    <source>
        <strain evidence="5 6">RY-2</strain>
    </source>
</reference>
<name>A0ABS9BTJ0_9BACT</name>
<feature type="domain" description="Mannitol dehydrogenase C-terminal" evidence="4">
    <location>
        <begin position="273"/>
        <end position="465"/>
    </location>
</feature>